<sequence length="179" mass="19930">MIIHCTWTQYGVTAGACCLLYYLLVLGHYYRQEITAFFHREKGAPPSVTKAPLPDVFGQVRSDDTEMAVISADELAFADNDGGDELSTEPMPDKVFLLGGLADFQQELKTLVRITIESQDTRENFLDLLRLVASGYPPLADQQYIGPIASMLLENSGDFPFELKEADIREALINTSFND</sequence>
<dbReference type="OrthoDB" id="792964at2"/>
<protein>
    <submittedName>
        <fullName evidence="2">Uncharacterized protein</fullName>
    </submittedName>
</protein>
<name>A0A1H8DG41_9SPHI</name>
<keyword evidence="1" id="KW-0472">Membrane</keyword>
<proteinExistence type="predicted"/>
<evidence type="ECO:0000313" key="2">
    <source>
        <dbReference type="EMBL" id="SEN05508.1"/>
    </source>
</evidence>
<dbReference type="RefSeq" id="WP_143065108.1">
    <property type="nucleotide sequence ID" value="NZ_FOCL01000002.1"/>
</dbReference>
<keyword evidence="1" id="KW-1133">Transmembrane helix</keyword>
<keyword evidence="3" id="KW-1185">Reference proteome</keyword>
<dbReference type="EMBL" id="FOCL01000002">
    <property type="protein sequence ID" value="SEN05508.1"/>
    <property type="molecule type" value="Genomic_DNA"/>
</dbReference>
<gene>
    <name evidence="2" type="ORF">SAMN05192574_102313</name>
</gene>
<dbReference type="Proteomes" id="UP000198942">
    <property type="component" value="Unassembled WGS sequence"/>
</dbReference>
<dbReference type="STRING" id="551995.SAMN05192574_102313"/>
<feature type="transmembrane region" description="Helical" evidence="1">
    <location>
        <begin position="12"/>
        <end position="30"/>
    </location>
</feature>
<dbReference type="AlphaFoldDB" id="A0A1H8DG41"/>
<accession>A0A1H8DG41</accession>
<evidence type="ECO:0000256" key="1">
    <source>
        <dbReference type="SAM" id="Phobius"/>
    </source>
</evidence>
<keyword evidence="1" id="KW-0812">Transmembrane</keyword>
<reference evidence="3" key="1">
    <citation type="submission" date="2016-10" db="EMBL/GenBank/DDBJ databases">
        <authorList>
            <person name="Varghese N."/>
            <person name="Submissions S."/>
        </authorList>
    </citation>
    <scope>NUCLEOTIDE SEQUENCE [LARGE SCALE GENOMIC DNA]</scope>
    <source>
        <strain evidence="3">Gh-48</strain>
    </source>
</reference>
<organism evidence="2 3">
    <name type="scientific">Mucilaginibacter gossypiicola</name>
    <dbReference type="NCBI Taxonomy" id="551995"/>
    <lineage>
        <taxon>Bacteria</taxon>
        <taxon>Pseudomonadati</taxon>
        <taxon>Bacteroidota</taxon>
        <taxon>Sphingobacteriia</taxon>
        <taxon>Sphingobacteriales</taxon>
        <taxon>Sphingobacteriaceae</taxon>
        <taxon>Mucilaginibacter</taxon>
    </lineage>
</organism>
<evidence type="ECO:0000313" key="3">
    <source>
        <dbReference type="Proteomes" id="UP000198942"/>
    </source>
</evidence>